<evidence type="ECO:0000313" key="5">
    <source>
        <dbReference type="Proteomes" id="UP000403266"/>
    </source>
</evidence>
<dbReference type="GO" id="GO:0004803">
    <property type="term" value="F:transposase activity"/>
    <property type="evidence" value="ECO:0007669"/>
    <property type="project" value="TreeGrafter"/>
</dbReference>
<dbReference type="InterPro" id="IPR053392">
    <property type="entry name" value="Transposase_IS30-like"/>
</dbReference>
<proteinExistence type="predicted"/>
<dbReference type="AlphaFoldDB" id="A0A5N7MVB8"/>
<reference evidence="4 5" key="1">
    <citation type="journal article" date="2019" name="Syst. Appl. Microbiol.">
        <title>Microvirga tunisiensis sp. nov., a root nodule symbiotic bacterium isolated from Lupinus micranthus and L. luteus grown in Northern Tunisia.</title>
        <authorList>
            <person name="Msaddak A."/>
            <person name="Rejili M."/>
            <person name="Duran D."/>
            <person name="Mars M."/>
            <person name="Palacios J.M."/>
            <person name="Ruiz-Argueso T."/>
            <person name="Rey L."/>
            <person name="Imperial J."/>
        </authorList>
    </citation>
    <scope>NUCLEOTIDE SEQUENCE [LARGE SCALE GENOMIC DNA]</scope>
    <source>
        <strain evidence="4 5">Lmie10</strain>
    </source>
</reference>
<dbReference type="GO" id="GO:0006310">
    <property type="term" value="P:DNA recombination"/>
    <property type="evidence" value="ECO:0007669"/>
    <property type="project" value="UniProtKB-KW"/>
</dbReference>
<feature type="region of interest" description="Disordered" evidence="2">
    <location>
        <begin position="327"/>
        <end position="351"/>
    </location>
</feature>
<dbReference type="InterPro" id="IPR025246">
    <property type="entry name" value="IS30-like_HTH"/>
</dbReference>
<evidence type="ECO:0000256" key="2">
    <source>
        <dbReference type="SAM" id="MobiDB-lite"/>
    </source>
</evidence>
<keyword evidence="1" id="KW-0233">DNA recombination</keyword>
<evidence type="ECO:0000259" key="3">
    <source>
        <dbReference type="PROSITE" id="PS50994"/>
    </source>
</evidence>
<dbReference type="GO" id="GO:0005829">
    <property type="term" value="C:cytosol"/>
    <property type="evidence" value="ECO:0007669"/>
    <property type="project" value="TreeGrafter"/>
</dbReference>
<evidence type="ECO:0000256" key="1">
    <source>
        <dbReference type="ARBA" id="ARBA00023172"/>
    </source>
</evidence>
<dbReference type="GO" id="GO:0032196">
    <property type="term" value="P:transposition"/>
    <property type="evidence" value="ECO:0007669"/>
    <property type="project" value="TreeGrafter"/>
</dbReference>
<dbReference type="GO" id="GO:0015074">
    <property type="term" value="P:DNA integration"/>
    <property type="evidence" value="ECO:0007669"/>
    <property type="project" value="InterPro"/>
</dbReference>
<dbReference type="PANTHER" id="PTHR10948:SF23">
    <property type="entry name" value="TRANSPOSASE INSI FOR INSERTION SEQUENCE ELEMENT IS30A-RELATED"/>
    <property type="match status" value="1"/>
</dbReference>
<dbReference type="Pfam" id="PF13936">
    <property type="entry name" value="HTH_38"/>
    <property type="match status" value="1"/>
</dbReference>
<dbReference type="PROSITE" id="PS50994">
    <property type="entry name" value="INTEGRASE"/>
    <property type="match status" value="1"/>
</dbReference>
<dbReference type="PANTHER" id="PTHR10948">
    <property type="entry name" value="TRANSPOSASE"/>
    <property type="match status" value="1"/>
</dbReference>
<dbReference type="GO" id="GO:0003676">
    <property type="term" value="F:nucleic acid binding"/>
    <property type="evidence" value="ECO:0007669"/>
    <property type="project" value="InterPro"/>
</dbReference>
<dbReference type="EMBL" id="VOSK01000364">
    <property type="protein sequence ID" value="MPR30409.1"/>
    <property type="molecule type" value="Genomic_DNA"/>
</dbReference>
<gene>
    <name evidence="4" type="ORF">FS320_36665</name>
</gene>
<dbReference type="InterPro" id="IPR051917">
    <property type="entry name" value="Transposase-Integrase"/>
</dbReference>
<feature type="domain" description="Integrase catalytic" evidence="3">
    <location>
        <begin position="163"/>
        <end position="327"/>
    </location>
</feature>
<accession>A0A5N7MVB8</accession>
<name>A0A5N7MVB8_9HYPH</name>
<organism evidence="4 5">
    <name type="scientific">Microvirga tunisiensis</name>
    <dbReference type="NCBI Taxonomy" id="2108360"/>
    <lineage>
        <taxon>Bacteria</taxon>
        <taxon>Pseudomonadati</taxon>
        <taxon>Pseudomonadota</taxon>
        <taxon>Alphaproteobacteria</taxon>
        <taxon>Hyphomicrobiales</taxon>
        <taxon>Methylobacteriaceae</taxon>
        <taxon>Microvirga</taxon>
    </lineage>
</organism>
<dbReference type="InterPro" id="IPR001584">
    <property type="entry name" value="Integrase_cat-core"/>
</dbReference>
<dbReference type="Proteomes" id="UP000403266">
    <property type="component" value="Unassembled WGS sequence"/>
</dbReference>
<sequence length="351" mass="40572">MTLPYTHLTLAERREIYRLRSAQFPVPVIAQRLGRHPSTIYREISRNWMHDEEPLYRGYFHVAADMQARARRQRLGKLSRHPALAVHVIDCLKAAWSPEQIAGRLRVSGALVRISHETIYRFVYGPQGQHLGLYKELPMARRRRRTRYQRKPRGLFIPASNTIEQRPPEIATRTSFGHWEGDLMMFRRELGQHNLTSLVERQSRYTILTRNRDRNSAGVMSGMMEKLQALPAPARQSITFDRGTEFSSYRLLKHKLGIDSYFCKPQAPWQKGTVENTNGRVRRFLSRDADIAALSEETLLDICERLNETPRKCLGYRTPAEVLMSSLDPGLPGLSNPDQRSPGKPWVRGYP</sequence>
<dbReference type="Pfam" id="PF00665">
    <property type="entry name" value="rve"/>
    <property type="match status" value="1"/>
</dbReference>
<protein>
    <submittedName>
        <fullName evidence="4">IS30 family transposase</fullName>
    </submittedName>
</protein>
<dbReference type="SUPFAM" id="SSF53098">
    <property type="entry name" value="Ribonuclease H-like"/>
    <property type="match status" value="1"/>
</dbReference>
<evidence type="ECO:0000313" key="4">
    <source>
        <dbReference type="EMBL" id="MPR30409.1"/>
    </source>
</evidence>
<dbReference type="OrthoDB" id="9803231at2"/>
<dbReference type="InterPro" id="IPR012337">
    <property type="entry name" value="RNaseH-like_sf"/>
</dbReference>
<comment type="caution">
    <text evidence="4">The sequence shown here is derived from an EMBL/GenBank/DDBJ whole genome shotgun (WGS) entry which is preliminary data.</text>
</comment>
<dbReference type="RefSeq" id="WP_152717251.1">
    <property type="nucleotide sequence ID" value="NZ_VOSJ01000860.1"/>
</dbReference>
<dbReference type="Gene3D" id="3.30.420.10">
    <property type="entry name" value="Ribonuclease H-like superfamily/Ribonuclease H"/>
    <property type="match status" value="1"/>
</dbReference>
<dbReference type="InterPro" id="IPR036397">
    <property type="entry name" value="RNaseH_sf"/>
</dbReference>
<dbReference type="NCBIfam" id="NF033563">
    <property type="entry name" value="transpos_IS30"/>
    <property type="match status" value="1"/>
</dbReference>
<keyword evidence="5" id="KW-1185">Reference proteome</keyword>